<evidence type="ECO:0000256" key="3">
    <source>
        <dbReference type="ARBA" id="ARBA00023125"/>
    </source>
</evidence>
<evidence type="ECO:0000259" key="5">
    <source>
        <dbReference type="PROSITE" id="PS50931"/>
    </source>
</evidence>
<dbReference type="AlphaFoldDB" id="A0A179BMG2"/>
<dbReference type="PROSITE" id="PS50931">
    <property type="entry name" value="HTH_LYSR"/>
    <property type="match status" value="1"/>
</dbReference>
<dbReference type="SUPFAM" id="SSF46785">
    <property type="entry name" value="Winged helix' DNA-binding domain"/>
    <property type="match status" value="1"/>
</dbReference>
<evidence type="ECO:0000313" key="6">
    <source>
        <dbReference type="EMBL" id="NEI35173.1"/>
    </source>
</evidence>
<evidence type="ECO:0000256" key="4">
    <source>
        <dbReference type="ARBA" id="ARBA00023163"/>
    </source>
</evidence>
<dbReference type="GO" id="GO:0006351">
    <property type="term" value="P:DNA-templated transcription"/>
    <property type="evidence" value="ECO:0007669"/>
    <property type="project" value="TreeGrafter"/>
</dbReference>
<dbReference type="CDD" id="cd08422">
    <property type="entry name" value="PBP2_CrgA_like"/>
    <property type="match status" value="1"/>
</dbReference>
<dbReference type="SUPFAM" id="SSF53850">
    <property type="entry name" value="Periplasmic binding protein-like II"/>
    <property type="match status" value="1"/>
</dbReference>
<dbReference type="GO" id="GO:0043565">
    <property type="term" value="F:sequence-specific DNA binding"/>
    <property type="evidence" value="ECO:0007669"/>
    <property type="project" value="TreeGrafter"/>
</dbReference>
<dbReference type="InterPro" id="IPR036390">
    <property type="entry name" value="WH_DNA-bd_sf"/>
</dbReference>
<evidence type="ECO:0000313" key="7">
    <source>
        <dbReference type="EMBL" id="OAP92579.1"/>
    </source>
</evidence>
<dbReference type="InterPro" id="IPR000847">
    <property type="entry name" value="LysR_HTH_N"/>
</dbReference>
<sequence>MFDWNDLKYFLAVARHGSTTAAAKATGVNQSTVQRRIVELERRIGQSLIHRHASGYQLTEFGQLLLPKAEELQQAALAIERQTRLYVSELSGVVRLTCPEPLVSRINGSQLLEQFHLKYPEIRIEFVMSDGYLDLSKGEADVALRSGEPSDENLVGKKIADSIWAVYASRSYVQRHGTPGNPADIDRHAIVGFDGALANHRAAKWFASVAPTAKFGARNNSVLGVLHAVKSGLGLAPLPTTIAEMHDDLVQVLPPVEELNRGWYLLAHPDIRKTPRVRAFFEFVSSHNSLVRPILMG</sequence>
<comment type="caution">
    <text evidence="7">The sequence shown here is derived from an EMBL/GenBank/DDBJ whole genome shotgun (WGS) entry which is preliminary data.</text>
</comment>
<keyword evidence="4" id="KW-0804">Transcription</keyword>
<dbReference type="GO" id="GO:0003700">
    <property type="term" value="F:DNA-binding transcription factor activity"/>
    <property type="evidence" value="ECO:0007669"/>
    <property type="project" value="InterPro"/>
</dbReference>
<dbReference type="Proteomes" id="UP000471560">
    <property type="component" value="Unassembled WGS sequence"/>
</dbReference>
<dbReference type="Pfam" id="PF03466">
    <property type="entry name" value="LysR_substrate"/>
    <property type="match status" value="1"/>
</dbReference>
<proteinExistence type="inferred from homology"/>
<gene>
    <name evidence="7" type="ORF">A4U53_26170</name>
    <name evidence="6" type="ORF">GR204_14430</name>
</gene>
<comment type="similarity">
    <text evidence="1">Belongs to the LysR transcriptional regulatory family.</text>
</comment>
<dbReference type="EMBL" id="LWBS01000326">
    <property type="protein sequence ID" value="OAP92579.1"/>
    <property type="molecule type" value="Genomic_DNA"/>
</dbReference>
<reference evidence="6 8" key="2">
    <citation type="submission" date="2019-12" db="EMBL/GenBank/DDBJ databases">
        <title>Rhizobium genotypes associated with high levels of biological nitrogen fixation by grain legumes in a temperate-maritime cropping system.</title>
        <authorList>
            <person name="Maluk M."/>
            <person name="Francesc Ferrando Molina F."/>
            <person name="Lopez Del Egido L."/>
            <person name="Lafos M."/>
            <person name="Langarica-Fuentes A."/>
            <person name="Gebre Yohannes G."/>
            <person name="Young M.W."/>
            <person name="Martin P."/>
            <person name="Gantlett R."/>
            <person name="Kenicer G."/>
            <person name="Hawes C."/>
            <person name="Begg G.S."/>
            <person name="Quilliam R.S."/>
            <person name="Squire G.R."/>
            <person name="Poole P.S."/>
            <person name="Young P.W."/>
            <person name="Iannetta P.M."/>
            <person name="James E.K."/>
        </authorList>
    </citation>
    <scope>NUCLEOTIDE SEQUENCE [LARGE SCALE GENOMIC DNA]</scope>
    <source>
        <strain evidence="6 8">JHI1096</strain>
    </source>
</reference>
<keyword evidence="3" id="KW-0238">DNA-binding</keyword>
<dbReference type="InterPro" id="IPR005119">
    <property type="entry name" value="LysR_subst-bd"/>
</dbReference>
<name>A0A179BMG2_RHILE</name>
<dbReference type="RefSeq" id="WP_064248630.1">
    <property type="nucleotide sequence ID" value="NZ_WUEZ01000014.1"/>
</dbReference>
<feature type="domain" description="HTH lysR-type" evidence="5">
    <location>
        <begin position="2"/>
        <end position="59"/>
    </location>
</feature>
<dbReference type="Gene3D" id="1.10.10.10">
    <property type="entry name" value="Winged helix-like DNA-binding domain superfamily/Winged helix DNA-binding domain"/>
    <property type="match status" value="1"/>
</dbReference>
<dbReference type="Pfam" id="PF00126">
    <property type="entry name" value="HTH_1"/>
    <property type="match status" value="1"/>
</dbReference>
<dbReference type="EMBL" id="WUEZ01000014">
    <property type="protein sequence ID" value="NEI35173.1"/>
    <property type="molecule type" value="Genomic_DNA"/>
</dbReference>
<evidence type="ECO:0000313" key="8">
    <source>
        <dbReference type="Proteomes" id="UP000471560"/>
    </source>
</evidence>
<dbReference type="PANTHER" id="PTHR30537">
    <property type="entry name" value="HTH-TYPE TRANSCRIPTIONAL REGULATOR"/>
    <property type="match status" value="1"/>
</dbReference>
<reference evidence="7" key="1">
    <citation type="submission" date="2016-04" db="EMBL/GenBank/DDBJ databases">
        <title>Fast-growing isolate from the root nodules of Vavilovia formosa.</title>
        <authorList>
            <person name="Kimeklis A."/>
            <person name="Safronova V."/>
            <person name="Belimov A."/>
            <person name="Andronov E."/>
        </authorList>
    </citation>
    <scope>NUCLEOTIDE SEQUENCE [LARGE SCALE GENOMIC DNA]</scope>
    <source>
        <strain evidence="7">Vaf-46</strain>
    </source>
</reference>
<accession>A0A179BMG2</accession>
<protein>
    <submittedName>
        <fullName evidence="6">LysR family transcriptional regulator</fullName>
    </submittedName>
</protein>
<evidence type="ECO:0000256" key="1">
    <source>
        <dbReference type="ARBA" id="ARBA00009437"/>
    </source>
</evidence>
<dbReference type="InterPro" id="IPR058163">
    <property type="entry name" value="LysR-type_TF_proteobact-type"/>
</dbReference>
<keyword evidence="2" id="KW-0805">Transcription regulation</keyword>
<dbReference type="PANTHER" id="PTHR30537:SF3">
    <property type="entry name" value="TRANSCRIPTIONAL REGULATORY PROTEIN"/>
    <property type="match status" value="1"/>
</dbReference>
<evidence type="ECO:0000256" key="2">
    <source>
        <dbReference type="ARBA" id="ARBA00023015"/>
    </source>
</evidence>
<dbReference type="Gene3D" id="3.40.190.290">
    <property type="match status" value="1"/>
</dbReference>
<dbReference type="InterPro" id="IPR036388">
    <property type="entry name" value="WH-like_DNA-bd_sf"/>
</dbReference>
<organism evidence="7">
    <name type="scientific">Rhizobium leguminosarum</name>
    <dbReference type="NCBI Taxonomy" id="384"/>
    <lineage>
        <taxon>Bacteria</taxon>
        <taxon>Pseudomonadati</taxon>
        <taxon>Pseudomonadota</taxon>
        <taxon>Alphaproteobacteria</taxon>
        <taxon>Hyphomicrobiales</taxon>
        <taxon>Rhizobiaceae</taxon>
        <taxon>Rhizobium/Agrobacterium group</taxon>
        <taxon>Rhizobium</taxon>
    </lineage>
</organism>